<keyword evidence="11 21" id="KW-0808">Transferase</keyword>
<feature type="domain" description="AdoMet activation" evidence="27">
    <location>
        <begin position="927"/>
        <end position="1288"/>
    </location>
</feature>
<keyword evidence="10 21" id="KW-0846">Cobalamin</keyword>
<evidence type="ECO:0000256" key="11">
    <source>
        <dbReference type="ARBA" id="ARBA00022679"/>
    </source>
</evidence>
<keyword evidence="31" id="KW-1185">Reference proteome</keyword>
<evidence type="ECO:0000256" key="20">
    <source>
        <dbReference type="NCBIfam" id="TIGR02082"/>
    </source>
</evidence>
<dbReference type="SUPFAM" id="SSF52242">
    <property type="entry name" value="Cobalamin (vitamin B12)-binding domain"/>
    <property type="match status" value="1"/>
</dbReference>
<dbReference type="InterPro" id="IPR036724">
    <property type="entry name" value="Cobalamin-bd_sf"/>
</dbReference>
<dbReference type="SUPFAM" id="SSF82282">
    <property type="entry name" value="Homocysteine S-methyltransferase"/>
    <property type="match status" value="1"/>
</dbReference>
<dbReference type="InterPro" id="IPR011822">
    <property type="entry name" value="MetH"/>
</dbReference>
<evidence type="ECO:0000259" key="28">
    <source>
        <dbReference type="PROSITE" id="PS51332"/>
    </source>
</evidence>
<evidence type="ECO:0000259" key="27">
    <source>
        <dbReference type="PROSITE" id="PS50974"/>
    </source>
</evidence>
<dbReference type="Gene3D" id="3.10.196.10">
    <property type="entry name" value="Vitamin B12-dependent methionine synthase, activation domain"/>
    <property type="match status" value="1"/>
</dbReference>
<keyword evidence="9 21" id="KW-0028">Amino-acid biosynthesis</keyword>
<dbReference type="NCBIfam" id="NF007024">
    <property type="entry name" value="PRK09490.1"/>
    <property type="match status" value="1"/>
</dbReference>
<dbReference type="CDD" id="cd00740">
    <property type="entry name" value="MeTr"/>
    <property type="match status" value="1"/>
</dbReference>
<reference evidence="30 31" key="1">
    <citation type="submission" date="2018-03" db="EMBL/GenBank/DDBJ databases">
        <title>Genomic Encyclopedia of Archaeal and Bacterial Type Strains, Phase II (KMG-II): from individual species to whole genera.</title>
        <authorList>
            <person name="Goeker M."/>
        </authorList>
    </citation>
    <scope>NUCLEOTIDE SEQUENCE [LARGE SCALE GENOMIC DNA]</scope>
    <source>
        <strain evidence="30 31">DSM 29057</strain>
    </source>
</reference>
<dbReference type="PROSITE" id="PS50970">
    <property type="entry name" value="HCY"/>
    <property type="match status" value="1"/>
</dbReference>
<feature type="domain" description="Pterin-binding" evidence="26">
    <location>
        <begin position="386"/>
        <end position="647"/>
    </location>
</feature>
<dbReference type="Gene3D" id="3.40.50.280">
    <property type="entry name" value="Cobalamin-binding domain"/>
    <property type="match status" value="1"/>
</dbReference>
<feature type="binding site" description="axial binding residue" evidence="22">
    <location>
        <position position="788"/>
    </location>
    <ligand>
        <name>methylcob(III)alamin</name>
        <dbReference type="ChEBI" id="CHEBI:28115"/>
    </ligand>
    <ligandPart>
        <name>Co</name>
        <dbReference type="ChEBI" id="CHEBI:27638"/>
    </ligandPart>
</feature>
<feature type="binding site" evidence="23">
    <location>
        <position position="722"/>
    </location>
    <ligand>
        <name>methylcob(III)alamin</name>
        <dbReference type="ChEBI" id="CHEBI:28115"/>
    </ligand>
</feature>
<dbReference type="FunFam" id="1.10.1240.10:FF:000001">
    <property type="entry name" value="Methionine synthase"/>
    <property type="match status" value="1"/>
</dbReference>
<evidence type="ECO:0000259" key="26">
    <source>
        <dbReference type="PROSITE" id="PS50972"/>
    </source>
</evidence>
<evidence type="ECO:0000256" key="22">
    <source>
        <dbReference type="PIRSR" id="PIRSR000381-1"/>
    </source>
</evidence>
<dbReference type="GO" id="GO:0046653">
    <property type="term" value="P:tetrahydrofolate metabolic process"/>
    <property type="evidence" value="ECO:0007669"/>
    <property type="project" value="TreeGrafter"/>
</dbReference>
<dbReference type="Pfam" id="PF00809">
    <property type="entry name" value="Pterin_bind"/>
    <property type="match status" value="1"/>
</dbReference>
<feature type="binding site" evidence="22 24">
    <location>
        <position position="277"/>
    </location>
    <ligand>
        <name>Zn(2+)</name>
        <dbReference type="ChEBI" id="CHEBI:29105"/>
    </ligand>
</feature>
<dbReference type="InterPro" id="IPR004223">
    <property type="entry name" value="VitB12-dep_Met_synth_activ_dom"/>
</dbReference>
<dbReference type="FunFam" id="3.20.20.20:FF:000002">
    <property type="entry name" value="Methionine synthase"/>
    <property type="match status" value="1"/>
</dbReference>
<evidence type="ECO:0000256" key="7">
    <source>
        <dbReference type="ARBA" id="ARBA00013998"/>
    </source>
</evidence>
<comment type="pathway">
    <text evidence="4 21">Amino-acid biosynthesis; L-methionine biosynthesis via de novo pathway; L-methionine from L-homocysteine (MetH route): step 1/1.</text>
</comment>
<feature type="binding site" evidence="23">
    <location>
        <position position="889"/>
    </location>
    <ligand>
        <name>methylcob(III)alamin</name>
        <dbReference type="ChEBI" id="CHEBI:28115"/>
    </ligand>
</feature>
<dbReference type="InterPro" id="IPR000489">
    <property type="entry name" value="Pterin-binding_dom"/>
</dbReference>
<dbReference type="InterPro" id="IPR033706">
    <property type="entry name" value="Met_synthase_B12-bd"/>
</dbReference>
<keyword evidence="8 21" id="KW-0489">Methyltransferase</keyword>
<feature type="domain" description="Hcy-binding" evidence="25">
    <location>
        <begin position="20"/>
        <end position="355"/>
    </location>
</feature>
<evidence type="ECO:0000256" key="15">
    <source>
        <dbReference type="ARBA" id="ARBA00022833"/>
    </source>
</evidence>
<dbReference type="PROSITE" id="PS50972">
    <property type="entry name" value="PTERIN_BINDING"/>
    <property type="match status" value="1"/>
</dbReference>
<dbReference type="Gene3D" id="1.10.288.10">
    <property type="entry name" value="Cobalamin-dependent Methionine Synthase, domain 2"/>
    <property type="match status" value="1"/>
</dbReference>
<keyword evidence="17 21" id="KW-0170">Cobalt</keyword>
<keyword evidence="14" id="KW-0677">Repeat</keyword>
<dbReference type="GO" id="GO:0032259">
    <property type="term" value="P:methylation"/>
    <property type="evidence" value="ECO:0007669"/>
    <property type="project" value="UniProtKB-KW"/>
</dbReference>
<evidence type="ECO:0000256" key="9">
    <source>
        <dbReference type="ARBA" id="ARBA00022605"/>
    </source>
</evidence>
<dbReference type="GO" id="GO:0008705">
    <property type="term" value="F:methionine synthase activity"/>
    <property type="evidence" value="ECO:0007669"/>
    <property type="project" value="UniProtKB-UniRule"/>
</dbReference>
<dbReference type="Pfam" id="PF02607">
    <property type="entry name" value="B12-binding_2"/>
    <property type="match status" value="1"/>
</dbReference>
<dbReference type="SUPFAM" id="SSF56507">
    <property type="entry name" value="Methionine synthase activation domain-like"/>
    <property type="match status" value="1"/>
</dbReference>
<dbReference type="Proteomes" id="UP000241964">
    <property type="component" value="Unassembled WGS sequence"/>
</dbReference>
<evidence type="ECO:0000259" key="29">
    <source>
        <dbReference type="PROSITE" id="PS51337"/>
    </source>
</evidence>
<evidence type="ECO:0000256" key="2">
    <source>
        <dbReference type="ARBA" id="ARBA00001947"/>
    </source>
</evidence>
<evidence type="ECO:0000256" key="24">
    <source>
        <dbReference type="PROSITE-ProRule" id="PRU00333"/>
    </source>
</evidence>
<evidence type="ECO:0000256" key="17">
    <source>
        <dbReference type="ARBA" id="ARBA00023285"/>
    </source>
</evidence>
<dbReference type="InterPro" id="IPR036594">
    <property type="entry name" value="Meth_synthase_dom"/>
</dbReference>
<evidence type="ECO:0000256" key="5">
    <source>
        <dbReference type="ARBA" id="ARBA00010398"/>
    </source>
</evidence>
<evidence type="ECO:0000256" key="4">
    <source>
        <dbReference type="ARBA" id="ARBA00005178"/>
    </source>
</evidence>
<feature type="binding site" evidence="23">
    <location>
        <begin position="1253"/>
        <end position="1254"/>
    </location>
    <ligand>
        <name>S-adenosyl-L-methionine</name>
        <dbReference type="ChEBI" id="CHEBI:59789"/>
    </ligand>
</feature>
<dbReference type="FunFam" id="3.40.50.280:FF:000001">
    <property type="entry name" value="Methionine synthase"/>
    <property type="match status" value="1"/>
</dbReference>
<comment type="domain">
    <text evidence="21">Modular enzyme with four functionally distinct domains. The isolated Hcy-binding domain catalyzes methyl transfer from free methylcobalamin to homocysteine. The Hcy-binding domain in association with the pterin-binding domain catalyzes the methylation of cob(I)alamin by methyltetrahydrofolate and the methylation of homocysteine. The B12-binding domain binds the cofactor. The AdoMet activation domain binds S-adenosyl-L-methionine. Under aerobic conditions cob(I)alamin can be converted to inactive cob(II)alamin. Reductive methylation by S-adenosyl-L-methionine and flavodoxin regenerates methylcobalamin.</text>
</comment>
<feature type="binding site" evidence="23">
    <location>
        <begin position="785"/>
        <end position="789"/>
    </location>
    <ligand>
        <name>methylcob(III)alamin</name>
        <dbReference type="ChEBI" id="CHEBI:28115"/>
    </ligand>
</feature>
<comment type="similarity">
    <text evidence="5">Belongs to the vitamin-B12 dependent methionine synthase family.</text>
</comment>
<evidence type="ECO:0000256" key="6">
    <source>
        <dbReference type="ARBA" id="ARBA00012032"/>
    </source>
</evidence>
<dbReference type="Gene3D" id="3.20.20.20">
    <property type="entry name" value="Dihydropteroate synthase-like"/>
    <property type="match status" value="1"/>
</dbReference>
<proteinExistence type="inferred from homology"/>
<dbReference type="PROSITE" id="PS50974">
    <property type="entry name" value="ADOMET_ACTIVATION"/>
    <property type="match status" value="1"/>
</dbReference>
<dbReference type="InterPro" id="IPR003726">
    <property type="entry name" value="HCY_dom"/>
</dbReference>
<feature type="binding site" evidence="23">
    <location>
        <position position="1199"/>
    </location>
    <ligand>
        <name>S-adenosyl-L-methionine</name>
        <dbReference type="ChEBI" id="CHEBI:59789"/>
    </ligand>
</feature>
<protein>
    <recommendedName>
        <fullName evidence="7 20">Methionine synthase</fullName>
        <ecNumber evidence="6 20">2.1.1.13</ecNumber>
    </recommendedName>
    <alternativeName>
        <fullName evidence="19 21">5-methyltetrahydrofolate--homocysteine methyltransferase</fullName>
    </alternativeName>
</protein>
<dbReference type="Gene3D" id="1.10.1240.10">
    <property type="entry name" value="Methionine synthase domain"/>
    <property type="match status" value="1"/>
</dbReference>
<dbReference type="InterPro" id="IPR050554">
    <property type="entry name" value="Met_Synthase/Corrinoid"/>
</dbReference>
<dbReference type="FunFam" id="3.20.20.330:FF:000001">
    <property type="entry name" value="Methionine synthase"/>
    <property type="match status" value="1"/>
</dbReference>
<feature type="binding site" evidence="22 24">
    <location>
        <position position="340"/>
    </location>
    <ligand>
        <name>Zn(2+)</name>
        <dbReference type="ChEBI" id="CHEBI:29105"/>
    </ligand>
</feature>
<evidence type="ECO:0000256" key="18">
    <source>
        <dbReference type="ARBA" id="ARBA00025552"/>
    </source>
</evidence>
<keyword evidence="16 21" id="KW-0486">Methionine biosynthesis</keyword>
<dbReference type="SUPFAM" id="SSF51717">
    <property type="entry name" value="Dihydropteroate synthetase-like"/>
    <property type="match status" value="1"/>
</dbReference>
<dbReference type="InterPro" id="IPR037010">
    <property type="entry name" value="VitB12-dep_Met_synth_activ_sf"/>
</dbReference>
<evidence type="ECO:0000313" key="31">
    <source>
        <dbReference type="Proteomes" id="UP000241964"/>
    </source>
</evidence>
<dbReference type="Pfam" id="PF02310">
    <property type="entry name" value="B12-binding"/>
    <property type="match status" value="1"/>
</dbReference>
<dbReference type="Pfam" id="PF02574">
    <property type="entry name" value="S-methyl_trans"/>
    <property type="match status" value="1"/>
</dbReference>
<evidence type="ECO:0000256" key="13">
    <source>
        <dbReference type="ARBA" id="ARBA00022723"/>
    </source>
</evidence>
<evidence type="ECO:0000256" key="14">
    <source>
        <dbReference type="ARBA" id="ARBA00022737"/>
    </source>
</evidence>
<organism evidence="30 31">
    <name type="scientific">Dyadobacter jiangsuensis</name>
    <dbReference type="NCBI Taxonomy" id="1591085"/>
    <lineage>
        <taxon>Bacteria</taxon>
        <taxon>Pseudomonadati</taxon>
        <taxon>Bacteroidota</taxon>
        <taxon>Cytophagia</taxon>
        <taxon>Cytophagales</taxon>
        <taxon>Spirosomataceae</taxon>
        <taxon>Dyadobacter</taxon>
    </lineage>
</organism>
<feature type="domain" description="B12-binding" evidence="28">
    <location>
        <begin position="775"/>
        <end position="910"/>
    </location>
</feature>
<comment type="cofactor">
    <cofactor evidence="2 21 24">
        <name>Zn(2+)</name>
        <dbReference type="ChEBI" id="CHEBI:29105"/>
    </cofactor>
</comment>
<name>A0A2P8FYH9_9BACT</name>
<feature type="binding site" evidence="23">
    <location>
        <position position="837"/>
    </location>
    <ligand>
        <name>methylcob(III)alamin</name>
        <dbReference type="ChEBI" id="CHEBI:28115"/>
    </ligand>
</feature>
<accession>A0A2P8FYH9</accession>
<comment type="function">
    <text evidence="18 21">Catalyzes the transfer of a methyl group from methyl-cobalamin to homocysteine, yielding enzyme-bound cob(I)alamin and methionine. Subsequently, remethylates the cofactor using methyltetrahydrofolate.</text>
</comment>
<keyword evidence="13 21" id="KW-0479">Metal-binding</keyword>
<evidence type="ECO:0000256" key="1">
    <source>
        <dbReference type="ARBA" id="ARBA00001700"/>
    </source>
</evidence>
<dbReference type="InterPro" id="IPR011005">
    <property type="entry name" value="Dihydropteroate_synth-like_sf"/>
</dbReference>
<sequence length="1288" mass="142626">MLFRRNDNQTFKTLMVATQKADIREILKNRILVLDGAMGTMIQRYKLQDHDYRGERFADWPHDVKGNNDLLSLTRPDIIKEIHAAYFAAGADIAETNTFSGTTIAMADYGMEEIVYELNYESARLAREVADEFTAREPHKPRFVAGSIGPTNRTASLSPDVNNPGFRAISFDQLVEAYYEQVKGLTDGGCDVLLVETIFDTLNAKAALFAIDQFFVDAKAGKVPHLESWRIEPGQALPIMISGTITDASGRTLSGQTTEAFLTSVSHLPLLSVGLNCALGADLMRPYVQIMAKESPFYTSAHPNAGLPNEMGEYDQTPEQMGEIIDGFLRDNLVNIIGGCCGTTPDHIRVIADIAGKHSPRPLPASETVMKLSGLEPVKINALTNFVNIGERCNVTGSKKFARLIRESKYDEALTIAREQVESGAQVIDVNLDEGMIDGVEAMKTFVNLIASEPDISKVPLMIDSSKWEVIESGLKCVQGKSIVNSISLKEGEEKFKESARTVLRYGAATVVMAFDEKGQADNYERRIEICERAYRILVDEVGFPAEDIIFDPNILTVATGMEEHNNYAVDFIKSVAWIKENLPHAKVSGGVSNVSFSFRGNEPVREAIHTAFLYHAIKAGMDMGIVNAGQIGIYDEIPKDVLELVEDVLLNRRADATERLVSYAETVKDKGKTQTGPDLSWRQLPVKERMAHALVKGIADYVDEDTEECRLLFDRPLEVIEGPLMDGMSIVGDLFGEGKMFLPQVVKSARVMKKAVAYLQPFIEAEKQEGGSSAGKILLATVKGDVHDIGKNIVGVVLGCNNYEIIDLGVMVPTDKILAAAQEHNVDIIGLSGLITPSLDEMVGVAKEMERRSMKMPLLIGGATTSRIHTAVKIDPNYSGPVIHVLDASRSVPVAGKLIQSEQSQAEVLADIKAEYAKLRDDHSKRGGEKAHVAIGNARDNKAKIDWTGFQAVKPQFLGTRVYDDYDLADISKYIDWTPFFQTWQLHGKYPKIFDDAVVGKEAMKLYEDAAVLLGEIIRDKTLKARAVVGFWPANSIQDDIVLHHFSEETKEVPCERHGSHQHIEYKISQQGVENLNAGELVADTAAVLHHLRQQSQKAANLPNYCLSDFVAPLESGHTDYIGGFAVTAGVGIEALLEKYEKDHDDYNSIMIKALADRLVEALAELMHEKVRKELWGYAKTESFTNEQLIKEDYSGIRPAPGYPACPDHTEKRHLFDLLGAEELGITLTESFAMYPASSVSGWYFSHPESRYFPVGKIHKDQVEDYARRKNMPVEEIEKWLSPVLAY</sequence>
<keyword evidence="12 21" id="KW-0949">S-adenosyl-L-methionine</keyword>
<dbReference type="InterPro" id="IPR003759">
    <property type="entry name" value="Cbl-bd_cap"/>
</dbReference>
<feature type="binding site" evidence="23">
    <location>
        <position position="833"/>
    </location>
    <ligand>
        <name>methylcob(III)alamin</name>
        <dbReference type="ChEBI" id="CHEBI:28115"/>
    </ligand>
</feature>
<dbReference type="UniPathway" id="UPA00051">
    <property type="reaction ID" value="UER00081"/>
</dbReference>
<dbReference type="GO" id="GO:0008270">
    <property type="term" value="F:zinc ion binding"/>
    <property type="evidence" value="ECO:0007669"/>
    <property type="project" value="UniProtKB-UniRule"/>
</dbReference>
<dbReference type="GO" id="GO:0005829">
    <property type="term" value="C:cytosol"/>
    <property type="evidence" value="ECO:0007669"/>
    <property type="project" value="TreeGrafter"/>
</dbReference>
<dbReference type="NCBIfam" id="TIGR02082">
    <property type="entry name" value="metH"/>
    <property type="match status" value="1"/>
</dbReference>
<feature type="domain" description="B12-binding N-terminal" evidence="29">
    <location>
        <begin position="678"/>
        <end position="772"/>
    </location>
</feature>
<dbReference type="PROSITE" id="PS51332">
    <property type="entry name" value="B12_BINDING"/>
    <property type="match status" value="1"/>
</dbReference>
<comment type="catalytic activity">
    <reaction evidence="1 21">
        <text>(6S)-5-methyl-5,6,7,8-tetrahydrofolate + L-homocysteine = (6S)-5,6,7,8-tetrahydrofolate + L-methionine</text>
        <dbReference type="Rhea" id="RHEA:11172"/>
        <dbReference type="ChEBI" id="CHEBI:18608"/>
        <dbReference type="ChEBI" id="CHEBI:57453"/>
        <dbReference type="ChEBI" id="CHEBI:57844"/>
        <dbReference type="ChEBI" id="CHEBI:58199"/>
        <dbReference type="EC" id="2.1.1.13"/>
    </reaction>
</comment>
<evidence type="ECO:0000256" key="16">
    <source>
        <dbReference type="ARBA" id="ARBA00023167"/>
    </source>
</evidence>
<dbReference type="EMBL" id="PYAS01000009">
    <property type="protein sequence ID" value="PSL26780.1"/>
    <property type="molecule type" value="Genomic_DNA"/>
</dbReference>
<dbReference type="CDD" id="cd02069">
    <property type="entry name" value="methionine_synthase_B12_BD"/>
    <property type="match status" value="1"/>
</dbReference>
<dbReference type="InterPro" id="IPR036589">
    <property type="entry name" value="HCY_dom_sf"/>
</dbReference>
<comment type="cofactor">
    <cofactor evidence="3 21 22">
        <name>methylcob(III)alamin</name>
        <dbReference type="ChEBI" id="CHEBI:28115"/>
    </cofactor>
</comment>
<evidence type="ECO:0000256" key="12">
    <source>
        <dbReference type="ARBA" id="ARBA00022691"/>
    </source>
</evidence>
<evidence type="ECO:0000256" key="21">
    <source>
        <dbReference type="PIRNR" id="PIRNR000381"/>
    </source>
</evidence>
<dbReference type="Gene3D" id="3.20.20.330">
    <property type="entry name" value="Homocysteine-binding-like domain"/>
    <property type="match status" value="1"/>
</dbReference>
<dbReference type="InterPro" id="IPR006158">
    <property type="entry name" value="Cobalamin-bd"/>
</dbReference>
<evidence type="ECO:0000256" key="3">
    <source>
        <dbReference type="ARBA" id="ARBA00001956"/>
    </source>
</evidence>
<feature type="binding site" evidence="22 24">
    <location>
        <position position="341"/>
    </location>
    <ligand>
        <name>Zn(2+)</name>
        <dbReference type="ChEBI" id="CHEBI:29105"/>
    </ligand>
</feature>
<evidence type="ECO:0000256" key="8">
    <source>
        <dbReference type="ARBA" id="ARBA00022603"/>
    </source>
</evidence>
<dbReference type="GO" id="GO:0031419">
    <property type="term" value="F:cobalamin binding"/>
    <property type="evidence" value="ECO:0007669"/>
    <property type="project" value="UniProtKB-UniRule"/>
</dbReference>
<keyword evidence="15 21" id="KW-0862">Zinc</keyword>
<dbReference type="SMART" id="SM01018">
    <property type="entry name" value="B12-binding_2"/>
    <property type="match status" value="1"/>
</dbReference>
<evidence type="ECO:0000313" key="30">
    <source>
        <dbReference type="EMBL" id="PSL26780.1"/>
    </source>
</evidence>
<comment type="caution">
    <text evidence="30">The sequence shown here is derived from an EMBL/GenBank/DDBJ whole genome shotgun (WGS) entry which is preliminary data.</text>
</comment>
<gene>
    <name evidence="30" type="ORF">CLV60_109273</name>
</gene>
<feature type="binding site" evidence="23">
    <location>
        <position position="977"/>
    </location>
    <ligand>
        <name>S-adenosyl-L-methionine</name>
        <dbReference type="ChEBI" id="CHEBI:59789"/>
    </ligand>
</feature>
<dbReference type="SUPFAM" id="SSF47644">
    <property type="entry name" value="Methionine synthase domain"/>
    <property type="match status" value="1"/>
</dbReference>
<dbReference type="PIRSF" id="PIRSF000381">
    <property type="entry name" value="MetH"/>
    <property type="match status" value="1"/>
</dbReference>
<dbReference type="Pfam" id="PF02965">
    <property type="entry name" value="Met_synt_B12"/>
    <property type="match status" value="1"/>
</dbReference>
<evidence type="ECO:0000256" key="10">
    <source>
        <dbReference type="ARBA" id="ARBA00022628"/>
    </source>
</evidence>
<dbReference type="EC" id="2.1.1.13" evidence="6 20"/>
<dbReference type="PANTHER" id="PTHR45833:SF1">
    <property type="entry name" value="METHIONINE SYNTHASE"/>
    <property type="match status" value="1"/>
</dbReference>
<evidence type="ECO:0000259" key="25">
    <source>
        <dbReference type="PROSITE" id="PS50970"/>
    </source>
</evidence>
<dbReference type="PROSITE" id="PS51337">
    <property type="entry name" value="B12_BINDING_NTER"/>
    <property type="match status" value="1"/>
</dbReference>
<dbReference type="PANTHER" id="PTHR45833">
    <property type="entry name" value="METHIONINE SYNTHASE"/>
    <property type="match status" value="1"/>
</dbReference>
<evidence type="ECO:0000256" key="23">
    <source>
        <dbReference type="PIRSR" id="PIRSR000381-2"/>
    </source>
</evidence>
<dbReference type="GO" id="GO:0050667">
    <property type="term" value="P:homocysteine metabolic process"/>
    <property type="evidence" value="ECO:0007669"/>
    <property type="project" value="TreeGrafter"/>
</dbReference>
<evidence type="ECO:0000256" key="19">
    <source>
        <dbReference type="ARBA" id="ARBA00031040"/>
    </source>
</evidence>